<keyword evidence="4" id="KW-1185">Reference proteome</keyword>
<dbReference type="Proteomes" id="UP000219514">
    <property type="component" value="Unassembled WGS sequence"/>
</dbReference>
<accession>A0A285EEY5</accession>
<dbReference type="PANTHER" id="PTHR39081:SF1">
    <property type="entry name" value="MUT7-C RNASE DOMAIN-CONTAINING PROTEIN"/>
    <property type="match status" value="1"/>
</dbReference>
<feature type="domain" description="Ubiquitin Mut7-C" evidence="2">
    <location>
        <begin position="4"/>
        <end position="80"/>
    </location>
</feature>
<dbReference type="RefSeq" id="WP_097207403.1">
    <property type="nucleotide sequence ID" value="NZ_JACHXB010000006.1"/>
</dbReference>
<organism evidence="3 4">
    <name type="scientific">Geodermatophilus sabuli</name>
    <dbReference type="NCBI Taxonomy" id="1564158"/>
    <lineage>
        <taxon>Bacteria</taxon>
        <taxon>Bacillati</taxon>
        <taxon>Actinomycetota</taxon>
        <taxon>Actinomycetes</taxon>
        <taxon>Geodermatophilales</taxon>
        <taxon>Geodermatophilaceae</taxon>
        <taxon>Geodermatophilus</taxon>
    </lineage>
</organism>
<gene>
    <name evidence="3" type="ORF">SAMN06893097_10763</name>
</gene>
<evidence type="ECO:0000313" key="4">
    <source>
        <dbReference type="Proteomes" id="UP000219514"/>
    </source>
</evidence>
<reference evidence="3 4" key="1">
    <citation type="submission" date="2017-09" db="EMBL/GenBank/DDBJ databases">
        <authorList>
            <person name="Ehlers B."/>
            <person name="Leendertz F.H."/>
        </authorList>
    </citation>
    <scope>NUCLEOTIDE SEQUENCE [LARGE SCALE GENOMIC DNA]</scope>
    <source>
        <strain evidence="3 4">DSM 46844</strain>
    </source>
</reference>
<dbReference type="EMBL" id="OBDO01000007">
    <property type="protein sequence ID" value="SNX97423.1"/>
    <property type="molecule type" value="Genomic_DNA"/>
</dbReference>
<evidence type="ECO:0000259" key="2">
    <source>
        <dbReference type="Pfam" id="PF14451"/>
    </source>
</evidence>
<dbReference type="InterPro" id="IPR027798">
    <property type="entry name" value="Ub_Mut7C"/>
</dbReference>
<evidence type="ECO:0000259" key="1">
    <source>
        <dbReference type="Pfam" id="PF01927"/>
    </source>
</evidence>
<name>A0A285EEY5_9ACTN</name>
<sequence length="246" mass="25809">MSVVVRVPVELAFLLPGRDRAARQRRLPFHPDATLGHVLRAAGVPPTEVGGLLLDGVPAGLAARADPGGLVDVLPVSRPQPAPPGGFLLDVGLGTLARRLRLLGLDAAWSNDADDPELVERANAEDRTLLTQDRGLLMRRALARGALVRGSRPDDQLADVLDRFAPPLAPLTRCTACGARLTPVPKAEVADRLPAGTRRTHDEFSRCPACDRLYWRGAHARRIDAVVAAAERHGSGSGGGGGGGGG</sequence>
<evidence type="ECO:0000313" key="3">
    <source>
        <dbReference type="EMBL" id="SNX97423.1"/>
    </source>
</evidence>
<dbReference type="Pfam" id="PF01927">
    <property type="entry name" value="Mut7-C"/>
    <property type="match status" value="1"/>
</dbReference>
<dbReference type="Pfam" id="PF14451">
    <property type="entry name" value="Ub-Mut7C"/>
    <property type="match status" value="1"/>
</dbReference>
<proteinExistence type="predicted"/>
<protein>
    <recommendedName>
        <fullName evidence="5">Mut7-C ubiquitin/RNAse domain-containing protein</fullName>
    </recommendedName>
</protein>
<dbReference type="InterPro" id="IPR002782">
    <property type="entry name" value="Mut7-C_RNAse_dom"/>
</dbReference>
<feature type="domain" description="Mut7-C RNAse" evidence="1">
    <location>
        <begin position="87"/>
        <end position="226"/>
    </location>
</feature>
<dbReference type="OrthoDB" id="9797655at2"/>
<dbReference type="PANTHER" id="PTHR39081">
    <property type="entry name" value="MUT7-C DOMAIN-CONTAINING PROTEIN"/>
    <property type="match status" value="1"/>
</dbReference>
<dbReference type="AlphaFoldDB" id="A0A285EEY5"/>
<evidence type="ECO:0008006" key="5">
    <source>
        <dbReference type="Google" id="ProtNLM"/>
    </source>
</evidence>